<dbReference type="SMART" id="SM00347">
    <property type="entry name" value="HTH_MARR"/>
    <property type="match status" value="1"/>
</dbReference>
<gene>
    <name evidence="2" type="ORF">XBP1_930048</name>
</gene>
<organism evidence="2">
    <name type="scientific">Xenorhabdus bovienii str. puntauvense</name>
    <dbReference type="NCBI Taxonomy" id="1398201"/>
    <lineage>
        <taxon>Bacteria</taxon>
        <taxon>Pseudomonadati</taxon>
        <taxon>Pseudomonadota</taxon>
        <taxon>Gammaproteobacteria</taxon>
        <taxon>Enterobacterales</taxon>
        <taxon>Morganellaceae</taxon>
        <taxon>Xenorhabdus</taxon>
    </lineage>
</organism>
<dbReference type="InterPro" id="IPR039422">
    <property type="entry name" value="MarR/SlyA-like"/>
</dbReference>
<reference evidence="2" key="1">
    <citation type="submission" date="2013-07" db="EMBL/GenBank/DDBJ databases">
        <title>Sub-species coevolution in mutualistic symbiosis.</title>
        <authorList>
            <person name="Murfin K."/>
            <person name="Klassen J."/>
            <person name="Lee M."/>
            <person name="Forst S."/>
            <person name="Stock P."/>
            <person name="Goodrich-Blair H."/>
        </authorList>
    </citation>
    <scope>NUCLEOTIDE SEQUENCE [LARGE SCALE GENOMIC DNA]</scope>
    <source>
        <strain evidence="2">Puntauvense</strain>
    </source>
</reference>
<evidence type="ECO:0000259" key="1">
    <source>
        <dbReference type="PROSITE" id="PS50995"/>
    </source>
</evidence>
<feature type="domain" description="HTH marR-type" evidence="1">
    <location>
        <begin position="26"/>
        <end position="157"/>
    </location>
</feature>
<dbReference type="PANTHER" id="PTHR33164">
    <property type="entry name" value="TRANSCRIPTIONAL REGULATOR, MARR FAMILY"/>
    <property type="match status" value="1"/>
</dbReference>
<dbReference type="HOGENOM" id="CLU_083287_31_0_6"/>
<dbReference type="InterPro" id="IPR036390">
    <property type="entry name" value="WH_DNA-bd_sf"/>
</dbReference>
<sequence>MKADNQLFNENCNTNRVDSEIDSATVTPFESALGRLQCVLVARRTATNPEGVSWAQYDTLHFLRQFQPMIPSMIGEKLGFTRSKTSKILRSLKEKELIEQESGENDKRELVTRLSHKGLMFLQRAELSRHNMADIVASSMSQGEIAIFTELCNRASNLLYSEMPVKHDD</sequence>
<dbReference type="Gene3D" id="1.10.10.10">
    <property type="entry name" value="Winged helix-like DNA-binding domain superfamily/Winged helix DNA-binding domain"/>
    <property type="match status" value="1"/>
</dbReference>
<dbReference type="InterPro" id="IPR000835">
    <property type="entry name" value="HTH_MarR-typ"/>
</dbReference>
<dbReference type="Proteomes" id="UP000028511">
    <property type="component" value="Unassembled WGS sequence"/>
</dbReference>
<accession>A0A077NLE6</accession>
<protein>
    <recommendedName>
        <fullName evidence="1">HTH marR-type domain-containing protein</fullName>
    </recommendedName>
</protein>
<dbReference type="PANTHER" id="PTHR33164:SF101">
    <property type="entry name" value="TRANSCRIPTIONAL REPRESSOR MPRA"/>
    <property type="match status" value="1"/>
</dbReference>
<dbReference type="PROSITE" id="PS50995">
    <property type="entry name" value="HTH_MARR_2"/>
    <property type="match status" value="1"/>
</dbReference>
<dbReference type="GO" id="GO:0003700">
    <property type="term" value="F:DNA-binding transcription factor activity"/>
    <property type="evidence" value="ECO:0007669"/>
    <property type="project" value="InterPro"/>
</dbReference>
<proteinExistence type="predicted"/>
<dbReference type="SUPFAM" id="SSF46785">
    <property type="entry name" value="Winged helix' DNA-binding domain"/>
    <property type="match status" value="1"/>
</dbReference>
<dbReference type="EMBL" id="CBSW010000302">
    <property type="protein sequence ID" value="CDG99333.1"/>
    <property type="molecule type" value="Genomic_DNA"/>
</dbReference>
<dbReference type="GO" id="GO:0006950">
    <property type="term" value="P:response to stress"/>
    <property type="evidence" value="ECO:0007669"/>
    <property type="project" value="TreeGrafter"/>
</dbReference>
<dbReference type="RefSeq" id="WP_051870465.1">
    <property type="nucleotide sequence ID" value="NZ_CAWLWN010000086.1"/>
</dbReference>
<name>A0A077NLE6_XENBV</name>
<dbReference type="Pfam" id="PF12802">
    <property type="entry name" value="MarR_2"/>
    <property type="match status" value="1"/>
</dbReference>
<comment type="caution">
    <text evidence="2">The sequence shown here is derived from an EMBL/GenBank/DDBJ whole genome shotgun (WGS) entry which is preliminary data.</text>
</comment>
<dbReference type="InterPro" id="IPR036388">
    <property type="entry name" value="WH-like_DNA-bd_sf"/>
</dbReference>
<dbReference type="AlphaFoldDB" id="A0A077NLE6"/>
<evidence type="ECO:0000313" key="2">
    <source>
        <dbReference type="EMBL" id="CDG99333.1"/>
    </source>
</evidence>